<dbReference type="PANTHER" id="PTHR20856">
    <property type="entry name" value="DNA-DIRECTED RNA POLYMERASE I SUBUNIT 2"/>
    <property type="match status" value="1"/>
</dbReference>
<dbReference type="InterPro" id="IPR007120">
    <property type="entry name" value="DNA-dir_RNAP_su2_dom"/>
</dbReference>
<keyword evidence="12" id="KW-1133">Transmembrane helix</keyword>
<dbReference type="Proteomes" id="UP000028834">
    <property type="component" value="Unassembled WGS sequence"/>
</dbReference>
<dbReference type="FunFam" id="3.90.1800.10:FF:000004">
    <property type="entry name" value="DNA-directed RNA polymerase subunit beta"/>
    <property type="match status" value="1"/>
</dbReference>
<keyword evidence="6 15" id="KW-0548">Nucleotidyltransferase</keyword>
<dbReference type="AlphaFoldDB" id="A0A086LXE1"/>
<evidence type="ECO:0000313" key="16">
    <source>
        <dbReference type="Proteomes" id="UP000028834"/>
    </source>
</evidence>
<evidence type="ECO:0000256" key="1">
    <source>
        <dbReference type="ARBA" id="ARBA00004123"/>
    </source>
</evidence>
<proteinExistence type="inferred from homology"/>
<evidence type="ECO:0000256" key="2">
    <source>
        <dbReference type="ARBA" id="ARBA00006835"/>
    </source>
</evidence>
<evidence type="ECO:0000256" key="7">
    <source>
        <dbReference type="ARBA" id="ARBA00022723"/>
    </source>
</evidence>
<dbReference type="Gene3D" id="2.40.270.10">
    <property type="entry name" value="DNA-directed RNA polymerase, subunit 2, domain 6"/>
    <property type="match status" value="1"/>
</dbReference>
<comment type="caution">
    <text evidence="15">The sequence shown here is derived from an EMBL/GenBank/DDBJ whole genome shotgun (WGS) entry which is preliminary data.</text>
</comment>
<evidence type="ECO:0000256" key="12">
    <source>
        <dbReference type="SAM" id="Phobius"/>
    </source>
</evidence>
<dbReference type="VEuPathDB" id="ToxoDB:TGRUB_297530D"/>
<evidence type="ECO:0000256" key="4">
    <source>
        <dbReference type="ARBA" id="ARBA00022478"/>
    </source>
</evidence>
<feature type="domain" description="RNA polymerase Rpb2" evidence="14">
    <location>
        <begin position="112"/>
        <end position="211"/>
    </location>
</feature>
<feature type="transmembrane region" description="Helical" evidence="12">
    <location>
        <begin position="58"/>
        <end position="78"/>
    </location>
</feature>
<evidence type="ECO:0000256" key="8">
    <source>
        <dbReference type="ARBA" id="ARBA00022771"/>
    </source>
</evidence>
<dbReference type="GO" id="GO:0005634">
    <property type="term" value="C:nucleus"/>
    <property type="evidence" value="ECO:0007669"/>
    <property type="project" value="UniProtKB-SubCell"/>
</dbReference>
<evidence type="ECO:0000256" key="11">
    <source>
        <dbReference type="ARBA" id="ARBA00023242"/>
    </source>
</evidence>
<name>A0A086LXE1_TOXGO</name>
<keyword evidence="7" id="KW-0479">Metal-binding</keyword>
<dbReference type="GO" id="GO:0003899">
    <property type="term" value="F:DNA-directed RNA polymerase activity"/>
    <property type="evidence" value="ECO:0007669"/>
    <property type="project" value="UniProtKB-EC"/>
</dbReference>
<dbReference type="InterPro" id="IPR007641">
    <property type="entry name" value="RNA_pol_Rpb2_7"/>
</dbReference>
<keyword evidence="8" id="KW-0863">Zinc-finger</keyword>
<dbReference type="EMBL" id="AFYV02001640">
    <property type="protein sequence ID" value="KFG61309.1"/>
    <property type="molecule type" value="Genomic_DNA"/>
</dbReference>
<accession>A0A086LXE1</accession>
<protein>
    <recommendedName>
        <fullName evidence="3">DNA-directed RNA polymerase</fullName>
        <ecNumber evidence="3">2.7.7.6</ecNumber>
    </recommendedName>
</protein>
<evidence type="ECO:0000256" key="9">
    <source>
        <dbReference type="ARBA" id="ARBA00022833"/>
    </source>
</evidence>
<feature type="domain" description="DNA-directed RNA polymerase subunit 2 hybrid-binding" evidence="13">
    <location>
        <begin position="48"/>
        <end position="110"/>
    </location>
</feature>
<evidence type="ECO:0000256" key="5">
    <source>
        <dbReference type="ARBA" id="ARBA00022679"/>
    </source>
</evidence>
<dbReference type="GO" id="GO:0032549">
    <property type="term" value="F:ribonucleoside binding"/>
    <property type="evidence" value="ECO:0007669"/>
    <property type="project" value="InterPro"/>
</dbReference>
<dbReference type="InterPro" id="IPR037033">
    <property type="entry name" value="DNA-dir_RNAP_su2_hyb_sf"/>
</dbReference>
<dbReference type="Pfam" id="PF04560">
    <property type="entry name" value="RNA_pol_Rpb2_7"/>
    <property type="match status" value="1"/>
</dbReference>
<feature type="transmembrane region" description="Helical" evidence="12">
    <location>
        <begin position="31"/>
        <end position="52"/>
    </location>
</feature>
<dbReference type="Gene3D" id="3.90.1800.10">
    <property type="entry name" value="RNA polymerase alpha subunit dimerisation domain"/>
    <property type="match status" value="2"/>
</dbReference>
<sequence length="239" mass="26614">MSQSVYLCVARPCPVDSLAKFVFPVQKWKQAFCQFALFLLSCHFFSLPGYQYYGTEELYSGVYGVPLTAHIFTGLIYYQRLRHMVTDKHQVRATGPVDALTHQPVKGRKRHGGVRFGEMERDALISHGAAALLQDRLLHCSDAHKTFCCPSCGSILTPSAVPNLRGRTAGGKRAVPFCRVCQVPCRLIMVPYVFRYLANELAAMNVTIRLKLAEFGQPLDVKPRSLPGLVEPKEGLRAG</sequence>
<keyword evidence="4 15" id="KW-0240">DNA-directed RNA polymerase</keyword>
<organism evidence="15 16">
    <name type="scientific">Toxoplasma gondii RUB</name>
    <dbReference type="NCBI Taxonomy" id="935652"/>
    <lineage>
        <taxon>Eukaryota</taxon>
        <taxon>Sar</taxon>
        <taxon>Alveolata</taxon>
        <taxon>Apicomplexa</taxon>
        <taxon>Conoidasida</taxon>
        <taxon>Coccidia</taxon>
        <taxon>Eucoccidiorida</taxon>
        <taxon>Eimeriorina</taxon>
        <taxon>Sarcocystidae</taxon>
        <taxon>Toxoplasma</taxon>
    </lineage>
</organism>
<reference evidence="15 16" key="1">
    <citation type="submission" date="2014-05" db="EMBL/GenBank/DDBJ databases">
        <authorList>
            <person name="Sibley D."/>
            <person name="Venepally P."/>
            <person name="Karamycheva S."/>
            <person name="Hadjithomas M."/>
            <person name="Khan A."/>
            <person name="Brunk B."/>
            <person name="Roos D."/>
            <person name="Caler E."/>
            <person name="Lorenzi H."/>
        </authorList>
    </citation>
    <scope>NUCLEOTIDE SEQUENCE [LARGE SCALE GENOMIC DNA]</scope>
    <source>
        <strain evidence="15 16">RUB</strain>
    </source>
</reference>
<evidence type="ECO:0000259" key="13">
    <source>
        <dbReference type="Pfam" id="PF00562"/>
    </source>
</evidence>
<dbReference type="InterPro" id="IPR015712">
    <property type="entry name" value="DNA-dir_RNA_pol_su2"/>
</dbReference>
<evidence type="ECO:0000256" key="6">
    <source>
        <dbReference type="ARBA" id="ARBA00022695"/>
    </source>
</evidence>
<keyword evidence="12" id="KW-0812">Transmembrane</keyword>
<dbReference type="GO" id="GO:0000428">
    <property type="term" value="C:DNA-directed RNA polymerase complex"/>
    <property type="evidence" value="ECO:0007669"/>
    <property type="project" value="UniProtKB-KW"/>
</dbReference>
<keyword evidence="10" id="KW-0804">Transcription</keyword>
<evidence type="ECO:0000313" key="15">
    <source>
        <dbReference type="EMBL" id="KFG61309.1"/>
    </source>
</evidence>
<dbReference type="SUPFAM" id="SSF64484">
    <property type="entry name" value="beta and beta-prime subunits of DNA dependent RNA-polymerase"/>
    <property type="match status" value="1"/>
</dbReference>
<evidence type="ECO:0000259" key="14">
    <source>
        <dbReference type="Pfam" id="PF04560"/>
    </source>
</evidence>
<evidence type="ECO:0000256" key="3">
    <source>
        <dbReference type="ARBA" id="ARBA00012418"/>
    </source>
</evidence>
<keyword evidence="9" id="KW-0862">Zinc</keyword>
<keyword evidence="5 15" id="KW-0808">Transferase</keyword>
<evidence type="ECO:0000256" key="10">
    <source>
        <dbReference type="ARBA" id="ARBA00023163"/>
    </source>
</evidence>
<keyword evidence="12" id="KW-0472">Membrane</keyword>
<gene>
    <name evidence="15" type="ORF">TGRUB_297530D</name>
</gene>
<dbReference type="GO" id="GO:0006351">
    <property type="term" value="P:DNA-templated transcription"/>
    <property type="evidence" value="ECO:0007669"/>
    <property type="project" value="InterPro"/>
</dbReference>
<dbReference type="Pfam" id="PF00562">
    <property type="entry name" value="RNA_pol_Rpb2_6"/>
    <property type="match status" value="1"/>
</dbReference>
<comment type="subcellular location">
    <subcellularLocation>
        <location evidence="1">Nucleus</location>
    </subcellularLocation>
</comment>
<dbReference type="EC" id="2.7.7.6" evidence="3"/>
<keyword evidence="11" id="KW-0539">Nucleus</keyword>
<dbReference type="GO" id="GO:0008270">
    <property type="term" value="F:zinc ion binding"/>
    <property type="evidence" value="ECO:0007669"/>
    <property type="project" value="UniProtKB-KW"/>
</dbReference>
<comment type="similarity">
    <text evidence="2">Belongs to the RNA polymerase beta chain family.</text>
</comment>
<dbReference type="GO" id="GO:0003677">
    <property type="term" value="F:DNA binding"/>
    <property type="evidence" value="ECO:0007669"/>
    <property type="project" value="InterPro"/>
</dbReference>